<dbReference type="RefSeq" id="WP_089723320.1">
    <property type="nucleotide sequence ID" value="NZ_FNGB01000040.1"/>
</dbReference>
<organism evidence="1 2">
    <name type="scientific">Halanaerobium congolense</name>
    <dbReference type="NCBI Taxonomy" id="54121"/>
    <lineage>
        <taxon>Bacteria</taxon>
        <taxon>Bacillati</taxon>
        <taxon>Bacillota</taxon>
        <taxon>Clostridia</taxon>
        <taxon>Halanaerobiales</taxon>
        <taxon>Halanaerobiaceae</taxon>
        <taxon>Halanaerobium</taxon>
    </lineage>
</organism>
<evidence type="ECO:0000313" key="1">
    <source>
        <dbReference type="EMBL" id="TDS26198.1"/>
    </source>
</evidence>
<dbReference type="AlphaFoldDB" id="A0A4V3E4Z8"/>
<reference evidence="1 2" key="1">
    <citation type="submission" date="2019-03" db="EMBL/GenBank/DDBJ databases">
        <title>Deep subsurface shale carbon reservoir microbial communities from Ohio and West Virginia, USA.</title>
        <authorList>
            <person name="Wrighton K."/>
        </authorList>
    </citation>
    <scope>NUCLEOTIDE SEQUENCE [LARGE SCALE GENOMIC DNA]</scope>
    <source>
        <strain evidence="1 2">UTICA-S4D12</strain>
    </source>
</reference>
<gene>
    <name evidence="1" type="ORF">BY453_1375</name>
</gene>
<proteinExistence type="predicted"/>
<comment type="caution">
    <text evidence="1">The sequence shown here is derived from an EMBL/GenBank/DDBJ whole genome shotgun (WGS) entry which is preliminary data.</text>
</comment>
<evidence type="ECO:0000313" key="2">
    <source>
        <dbReference type="Proteomes" id="UP000295758"/>
    </source>
</evidence>
<accession>A0A4V3E4Z8</accession>
<dbReference type="Proteomes" id="UP000295758">
    <property type="component" value="Unassembled WGS sequence"/>
</dbReference>
<sequence length="121" mass="14153">MSKIYEIPNNIHIHTAYGDFYRKMRDEGLIDQFHQLFTYACLVGLKENNKSEDKKNNDIFQVHNIEDNNLKVVKGIALTMLDVDDGKELIEELIKYADGGIELLKKDYENDRKLSLNKYIN</sequence>
<dbReference type="EMBL" id="SOAA01000037">
    <property type="protein sequence ID" value="TDS26198.1"/>
    <property type="molecule type" value="Genomic_DNA"/>
</dbReference>
<name>A0A4V3E4Z8_9FIRM</name>
<protein>
    <submittedName>
        <fullName evidence="1">Uncharacterized protein</fullName>
    </submittedName>
</protein>